<evidence type="ECO:0000256" key="1">
    <source>
        <dbReference type="SAM" id="MobiDB-lite"/>
    </source>
</evidence>
<dbReference type="GeneID" id="19014278"/>
<keyword evidence="3" id="KW-1185">Reference proteome</keyword>
<dbReference type="Proteomes" id="UP000198341">
    <property type="component" value="Chromosome 8"/>
</dbReference>
<feature type="compositionally biased region" description="Basic and acidic residues" evidence="1">
    <location>
        <begin position="17"/>
        <end position="34"/>
    </location>
</feature>
<evidence type="ECO:0000313" key="2">
    <source>
        <dbReference type="EMBL" id="CCO17587.1"/>
    </source>
</evidence>
<dbReference type="EMBL" id="FO082271">
    <property type="protein sequence ID" value="CCO17587.1"/>
    <property type="molecule type" value="Genomic_DNA"/>
</dbReference>
<feature type="compositionally biased region" description="Acidic residues" evidence="1">
    <location>
        <begin position="169"/>
        <end position="191"/>
    </location>
</feature>
<name>K8EHE8_9CHLO</name>
<dbReference type="KEGG" id="bpg:Bathy08g02990"/>
<dbReference type="RefSeq" id="XP_007511466.1">
    <property type="nucleotide sequence ID" value="XM_007511404.1"/>
</dbReference>
<organism evidence="2 3">
    <name type="scientific">Bathycoccus prasinos</name>
    <dbReference type="NCBI Taxonomy" id="41875"/>
    <lineage>
        <taxon>Eukaryota</taxon>
        <taxon>Viridiplantae</taxon>
        <taxon>Chlorophyta</taxon>
        <taxon>Mamiellophyceae</taxon>
        <taxon>Mamiellales</taxon>
        <taxon>Bathycoccaceae</taxon>
        <taxon>Bathycoccus</taxon>
    </lineage>
</organism>
<dbReference type="AlphaFoldDB" id="K8EHE8"/>
<feature type="compositionally biased region" description="Basic and acidic residues" evidence="1">
    <location>
        <begin position="120"/>
        <end position="139"/>
    </location>
</feature>
<reference evidence="2 3" key="1">
    <citation type="submission" date="2011-10" db="EMBL/GenBank/DDBJ databases">
        <authorList>
            <person name="Genoscope - CEA"/>
        </authorList>
    </citation>
    <scope>NUCLEOTIDE SEQUENCE [LARGE SCALE GENOMIC DNA]</scope>
    <source>
        <strain evidence="2 3">RCC 1105</strain>
    </source>
</reference>
<sequence>MGHFDAVVRRKRFVLSSEKEKKTPPYSKVDEKKTLSLPASSPVPRRRPLERIEFEGDDDEEEEEEEEEGEGEEEEEDEEFRGVKSVGKRKARRTNASTRDSSDSDLGWVEEHDRKHKVKKTESFELGTPEKKSERKSERQQAQTQKRREERRSFKKKMTTKKKDRLEDSSEDDTAESYEEDSSESEADDEMDKNMRQELDRAIDNMHGWKRRVWKNRSNVNPASKDTSALPTGGWNGTIY</sequence>
<accession>K8EHE8</accession>
<feature type="region of interest" description="Disordered" evidence="1">
    <location>
        <begin position="13"/>
        <end position="197"/>
    </location>
</feature>
<feature type="region of interest" description="Disordered" evidence="1">
    <location>
        <begin position="219"/>
        <end position="240"/>
    </location>
</feature>
<feature type="compositionally biased region" description="Polar residues" evidence="1">
    <location>
        <begin position="219"/>
        <end position="230"/>
    </location>
</feature>
<evidence type="ECO:0000313" key="3">
    <source>
        <dbReference type="Proteomes" id="UP000198341"/>
    </source>
</evidence>
<proteinExistence type="predicted"/>
<feature type="compositionally biased region" description="Acidic residues" evidence="1">
    <location>
        <begin position="55"/>
        <end position="79"/>
    </location>
</feature>
<protein>
    <submittedName>
        <fullName evidence="2">Uncharacterized protein</fullName>
    </submittedName>
</protein>
<gene>
    <name evidence="2" type="ORF">Bathy08g02990</name>
</gene>
<feature type="compositionally biased region" description="Basic residues" evidence="1">
    <location>
        <begin position="153"/>
        <end position="163"/>
    </location>
</feature>